<proteinExistence type="predicted"/>
<organism evidence="1 2">
    <name type="scientific">Mycobacterium pseudoshottsii</name>
    <dbReference type="NCBI Taxonomy" id="265949"/>
    <lineage>
        <taxon>Bacteria</taxon>
        <taxon>Bacillati</taxon>
        <taxon>Actinomycetota</taxon>
        <taxon>Actinomycetes</taxon>
        <taxon>Mycobacteriales</taxon>
        <taxon>Mycobacteriaceae</taxon>
        <taxon>Mycobacterium</taxon>
        <taxon>Mycobacterium ulcerans group</taxon>
    </lineage>
</organism>
<dbReference type="AlphaFoldDB" id="A0A9N7QQM2"/>
<reference evidence="1" key="1">
    <citation type="submission" date="2022-06" db="EMBL/GenBank/DDBJ databases">
        <title>Complete genome sequence of Mycobacterium pseudoshottsii NJB1907-Z4.</title>
        <authorList>
            <person name="Komine T."/>
            <person name="Fukano H."/>
            <person name="Wada S."/>
        </authorList>
    </citation>
    <scope>NUCLEOTIDE SEQUENCE</scope>
    <source>
        <strain evidence="1">NJB1907-Z4</strain>
        <plasmid evidence="1">pMUM005</plasmid>
    </source>
</reference>
<dbReference type="Proteomes" id="UP001058626">
    <property type="component" value="Plasmid pMUM005"/>
</dbReference>
<gene>
    <name evidence="1" type="ORF">NJB1907Z4_P0960</name>
</gene>
<evidence type="ECO:0000313" key="2">
    <source>
        <dbReference type="Proteomes" id="UP001058626"/>
    </source>
</evidence>
<accession>A0A9N7QQM2</accession>
<keyword evidence="1" id="KW-0614">Plasmid</keyword>
<dbReference type="EMBL" id="AP026368">
    <property type="protein sequence ID" value="BDN85444.1"/>
    <property type="molecule type" value="Genomic_DNA"/>
</dbReference>
<geneLocation type="plasmid" evidence="1 2">
    <name>pMUM005</name>
</geneLocation>
<name>A0A9N7QQM2_9MYCO</name>
<keyword evidence="2" id="KW-1185">Reference proteome</keyword>
<sequence length="169" mass="18939">MATDLVPPKRRGERCRDKTDERNLPVHQPADEHTAAAEVEFATTTLQNLLHQIEVGNANAAAYPRPGRYTYLVSHAWADRTTIHLVYTAPPSDITWGLVRDTRESLIDPGGWNSVDDAPRYYYLLDLDENWPGHALRQAGDDPRAPALLISRLVSWVDDLWCRAIGAGV</sequence>
<evidence type="ECO:0000313" key="1">
    <source>
        <dbReference type="EMBL" id="BDN85444.1"/>
    </source>
</evidence>
<protein>
    <submittedName>
        <fullName evidence="1">Uncharacterized protein</fullName>
    </submittedName>
</protein>